<sequence>MGGNNTKSKAEEEEKPPKIPQYEDLKIRTSHDGQEKKDKDKVEEGKNDVDDGEDDSDHLSRMICPGSPSFRIYCQPQKNEGKDPHMPVPIPVHHKSLSTGSFQSFPSEISANSIESLESIPKTRYSKKGKFGSVKKLVKVKSCYYPRCTCSIMVAQ</sequence>
<evidence type="ECO:0000313" key="1">
    <source>
        <dbReference type="EMBL" id="KAI4336365.1"/>
    </source>
</evidence>
<protein>
    <submittedName>
        <fullName evidence="1">Uncharacterized protein</fullName>
    </submittedName>
</protein>
<comment type="caution">
    <text evidence="1">The sequence shown here is derived from an EMBL/GenBank/DDBJ whole genome shotgun (WGS) entry which is preliminary data.</text>
</comment>
<dbReference type="EMBL" id="CM039431">
    <property type="protein sequence ID" value="KAI4336365.1"/>
    <property type="molecule type" value="Genomic_DNA"/>
</dbReference>
<name>A0ACB9NNQ7_BAUVA</name>
<reference evidence="1 2" key="1">
    <citation type="journal article" date="2022" name="DNA Res.">
        <title>Chromosomal-level genome assembly of the orchid tree Bauhinia variegata (Leguminosae; Cercidoideae) supports the allotetraploid origin hypothesis of Bauhinia.</title>
        <authorList>
            <person name="Zhong Y."/>
            <person name="Chen Y."/>
            <person name="Zheng D."/>
            <person name="Pang J."/>
            <person name="Liu Y."/>
            <person name="Luo S."/>
            <person name="Meng S."/>
            <person name="Qian L."/>
            <person name="Wei D."/>
            <person name="Dai S."/>
            <person name="Zhou R."/>
        </authorList>
    </citation>
    <scope>NUCLEOTIDE SEQUENCE [LARGE SCALE GENOMIC DNA]</scope>
    <source>
        <strain evidence="1">BV-YZ2020</strain>
    </source>
</reference>
<keyword evidence="2" id="KW-1185">Reference proteome</keyword>
<accession>A0ACB9NNQ7</accession>
<organism evidence="1 2">
    <name type="scientific">Bauhinia variegata</name>
    <name type="common">Purple orchid tree</name>
    <name type="synonym">Phanera variegata</name>
    <dbReference type="NCBI Taxonomy" id="167791"/>
    <lineage>
        <taxon>Eukaryota</taxon>
        <taxon>Viridiplantae</taxon>
        <taxon>Streptophyta</taxon>
        <taxon>Embryophyta</taxon>
        <taxon>Tracheophyta</taxon>
        <taxon>Spermatophyta</taxon>
        <taxon>Magnoliopsida</taxon>
        <taxon>eudicotyledons</taxon>
        <taxon>Gunneridae</taxon>
        <taxon>Pentapetalae</taxon>
        <taxon>rosids</taxon>
        <taxon>fabids</taxon>
        <taxon>Fabales</taxon>
        <taxon>Fabaceae</taxon>
        <taxon>Cercidoideae</taxon>
        <taxon>Cercideae</taxon>
        <taxon>Bauhiniinae</taxon>
        <taxon>Bauhinia</taxon>
    </lineage>
</organism>
<gene>
    <name evidence="1" type="ORF">L6164_014900</name>
</gene>
<dbReference type="Proteomes" id="UP000828941">
    <property type="component" value="Chromosome 6"/>
</dbReference>
<proteinExistence type="predicted"/>
<evidence type="ECO:0000313" key="2">
    <source>
        <dbReference type="Proteomes" id="UP000828941"/>
    </source>
</evidence>